<dbReference type="AlphaFoldDB" id="X1W2R9"/>
<name>X1W2R9_9ZZZZ</name>
<dbReference type="EMBL" id="BARW01036013">
    <property type="protein sequence ID" value="GAJ24185.1"/>
    <property type="molecule type" value="Genomic_DNA"/>
</dbReference>
<proteinExistence type="predicted"/>
<organism evidence="1">
    <name type="scientific">marine sediment metagenome</name>
    <dbReference type="NCBI Taxonomy" id="412755"/>
    <lineage>
        <taxon>unclassified sequences</taxon>
        <taxon>metagenomes</taxon>
        <taxon>ecological metagenomes</taxon>
    </lineage>
</organism>
<protein>
    <submittedName>
        <fullName evidence="1">Uncharacterized protein</fullName>
    </submittedName>
</protein>
<evidence type="ECO:0000313" key="1">
    <source>
        <dbReference type="EMBL" id="GAJ24185.1"/>
    </source>
</evidence>
<sequence length="217" mass="25009">TKFENCVKQLFKTGNSSDVHRQTLIDLVNIAVWARPDKGSLPLLPARYHLFVRAPEGIFVSFYPESRIFLERREKTEEGYAVFDLASCRRCGQEYLVGDIVEGKLKHSFSKMDTRRKNRYFLLWKEETQLEEDEDEEVAVPEEIAKKGKIWKLCIKCGAVWEENEVSTCNCGHESGTIRTLIEIIPKNGILNKCYLCGLRSINIVREFIFQQDAPAA</sequence>
<feature type="non-terminal residue" evidence="1">
    <location>
        <position position="217"/>
    </location>
</feature>
<comment type="caution">
    <text evidence="1">The sequence shown here is derived from an EMBL/GenBank/DDBJ whole genome shotgun (WGS) entry which is preliminary data.</text>
</comment>
<reference evidence="1" key="1">
    <citation type="journal article" date="2014" name="Front. Microbiol.">
        <title>High frequency of phylogenetically diverse reductive dehalogenase-homologous genes in deep subseafloor sedimentary metagenomes.</title>
        <authorList>
            <person name="Kawai M."/>
            <person name="Futagami T."/>
            <person name="Toyoda A."/>
            <person name="Takaki Y."/>
            <person name="Nishi S."/>
            <person name="Hori S."/>
            <person name="Arai W."/>
            <person name="Tsubouchi T."/>
            <person name="Morono Y."/>
            <person name="Uchiyama I."/>
            <person name="Ito T."/>
            <person name="Fujiyama A."/>
            <person name="Inagaki F."/>
            <person name="Takami H."/>
        </authorList>
    </citation>
    <scope>NUCLEOTIDE SEQUENCE</scope>
    <source>
        <strain evidence="1">Expedition CK06-06</strain>
    </source>
</reference>
<accession>X1W2R9</accession>
<gene>
    <name evidence="1" type="ORF">S12H4_56027</name>
</gene>
<feature type="non-terminal residue" evidence="1">
    <location>
        <position position="1"/>
    </location>
</feature>